<dbReference type="InterPro" id="IPR000192">
    <property type="entry name" value="Aminotrans_V_dom"/>
</dbReference>
<evidence type="ECO:0000313" key="10">
    <source>
        <dbReference type="EMBL" id="MCB6962582.1"/>
    </source>
</evidence>
<sequence length="78" mass="8212">KALRNDTILVSVMYGNNEVGSIQPIAEIGGLLKNHPAVFHTDAVQAYGNVKLDVNALNVDMLSVSAHKIGGPKGIGFL</sequence>
<dbReference type="GO" id="GO:0046872">
    <property type="term" value="F:metal ion binding"/>
    <property type="evidence" value="ECO:0007669"/>
    <property type="project" value="UniProtKB-KW"/>
</dbReference>
<reference evidence="10" key="1">
    <citation type="submission" date="2021-10" db="EMBL/GenBank/DDBJ databases">
        <title>Collection of gut derived symbiotic bacterial strains cultured from healthy donors.</title>
        <authorList>
            <person name="Lin H."/>
            <person name="Littmann E."/>
            <person name="Kohout C."/>
            <person name="Pamer E.G."/>
        </authorList>
    </citation>
    <scope>NUCLEOTIDE SEQUENCE</scope>
    <source>
        <strain evidence="10">DFI.7.28A</strain>
    </source>
</reference>
<evidence type="ECO:0000256" key="1">
    <source>
        <dbReference type="ARBA" id="ARBA00001933"/>
    </source>
</evidence>
<dbReference type="SUPFAM" id="SSF53383">
    <property type="entry name" value="PLP-dependent transferases"/>
    <property type="match status" value="1"/>
</dbReference>
<evidence type="ECO:0000313" key="11">
    <source>
        <dbReference type="Proteomes" id="UP001197741"/>
    </source>
</evidence>
<evidence type="ECO:0000259" key="9">
    <source>
        <dbReference type="Pfam" id="PF00266"/>
    </source>
</evidence>
<accession>A0AAW4UTA4</accession>
<name>A0AAW4UTA4_9FIRM</name>
<evidence type="ECO:0000256" key="6">
    <source>
        <dbReference type="ARBA" id="ARBA00023014"/>
    </source>
</evidence>
<dbReference type="Pfam" id="PF00266">
    <property type="entry name" value="Aminotran_5"/>
    <property type="match status" value="1"/>
</dbReference>
<feature type="non-terminal residue" evidence="10">
    <location>
        <position position="1"/>
    </location>
</feature>
<comment type="cofactor">
    <cofactor evidence="1 8">
        <name>pyridoxal 5'-phosphate</name>
        <dbReference type="ChEBI" id="CHEBI:597326"/>
    </cofactor>
</comment>
<evidence type="ECO:0000256" key="7">
    <source>
        <dbReference type="ARBA" id="ARBA00050776"/>
    </source>
</evidence>
<keyword evidence="5" id="KW-0408">Iron</keyword>
<dbReference type="PANTHER" id="PTHR11601">
    <property type="entry name" value="CYSTEINE DESULFURYLASE FAMILY MEMBER"/>
    <property type="match status" value="1"/>
</dbReference>
<dbReference type="GO" id="GO:0008483">
    <property type="term" value="F:transaminase activity"/>
    <property type="evidence" value="ECO:0007669"/>
    <property type="project" value="UniProtKB-KW"/>
</dbReference>
<comment type="similarity">
    <text evidence="2">Belongs to the class-V pyridoxal-phosphate-dependent aminotransferase family. NifS/IscS subfamily.</text>
</comment>
<evidence type="ECO:0000256" key="2">
    <source>
        <dbReference type="ARBA" id="ARBA00006490"/>
    </source>
</evidence>
<dbReference type="GO" id="GO:0031071">
    <property type="term" value="F:cysteine desulfurase activity"/>
    <property type="evidence" value="ECO:0007669"/>
    <property type="project" value="UniProtKB-EC"/>
</dbReference>
<dbReference type="Gene3D" id="3.40.640.10">
    <property type="entry name" value="Type I PLP-dependent aspartate aminotransferase-like (Major domain)"/>
    <property type="match status" value="1"/>
</dbReference>
<feature type="non-terminal residue" evidence="10">
    <location>
        <position position="78"/>
    </location>
</feature>
<evidence type="ECO:0000256" key="4">
    <source>
        <dbReference type="ARBA" id="ARBA00022898"/>
    </source>
</evidence>
<dbReference type="AlphaFoldDB" id="A0AAW4UTA4"/>
<dbReference type="Proteomes" id="UP001197741">
    <property type="component" value="Unassembled WGS sequence"/>
</dbReference>
<keyword evidence="3" id="KW-0479">Metal-binding</keyword>
<comment type="catalytic activity">
    <reaction evidence="7">
        <text>(sulfur carrier)-H + L-cysteine = (sulfur carrier)-SH + L-alanine</text>
        <dbReference type="Rhea" id="RHEA:43892"/>
        <dbReference type="Rhea" id="RHEA-COMP:14737"/>
        <dbReference type="Rhea" id="RHEA-COMP:14739"/>
        <dbReference type="ChEBI" id="CHEBI:29917"/>
        <dbReference type="ChEBI" id="CHEBI:35235"/>
        <dbReference type="ChEBI" id="CHEBI:57972"/>
        <dbReference type="ChEBI" id="CHEBI:64428"/>
        <dbReference type="EC" id="2.8.1.7"/>
    </reaction>
</comment>
<protein>
    <submittedName>
        <fullName evidence="10">Aminotransferase class V-fold PLP-dependent enzyme</fullName>
    </submittedName>
</protein>
<dbReference type="InterPro" id="IPR015424">
    <property type="entry name" value="PyrdxlP-dep_Trfase"/>
</dbReference>
<evidence type="ECO:0000256" key="3">
    <source>
        <dbReference type="ARBA" id="ARBA00022723"/>
    </source>
</evidence>
<organism evidence="10 11">
    <name type="scientific">Agathobacter rectalis</name>
    <dbReference type="NCBI Taxonomy" id="39491"/>
    <lineage>
        <taxon>Bacteria</taxon>
        <taxon>Bacillati</taxon>
        <taxon>Bacillota</taxon>
        <taxon>Clostridia</taxon>
        <taxon>Lachnospirales</taxon>
        <taxon>Lachnospiraceae</taxon>
        <taxon>Agathobacter</taxon>
    </lineage>
</organism>
<feature type="domain" description="Aminotransferase class V" evidence="9">
    <location>
        <begin position="2"/>
        <end position="78"/>
    </location>
</feature>
<proteinExistence type="inferred from homology"/>
<dbReference type="PANTHER" id="PTHR11601:SF34">
    <property type="entry name" value="CYSTEINE DESULFURASE"/>
    <property type="match status" value="1"/>
</dbReference>
<dbReference type="GO" id="GO:0051536">
    <property type="term" value="F:iron-sulfur cluster binding"/>
    <property type="evidence" value="ECO:0007669"/>
    <property type="project" value="UniProtKB-KW"/>
</dbReference>
<keyword evidence="4" id="KW-0663">Pyridoxal phosphate</keyword>
<evidence type="ECO:0000256" key="5">
    <source>
        <dbReference type="ARBA" id="ARBA00023004"/>
    </source>
</evidence>
<keyword evidence="10" id="KW-0808">Transferase</keyword>
<comment type="caution">
    <text evidence="10">The sequence shown here is derived from an EMBL/GenBank/DDBJ whole genome shotgun (WGS) entry which is preliminary data.</text>
</comment>
<dbReference type="InterPro" id="IPR020578">
    <property type="entry name" value="Aminotrans_V_PyrdxlP_BS"/>
</dbReference>
<dbReference type="RefSeq" id="WP_306783592.1">
    <property type="nucleotide sequence ID" value="NZ_JAJCJQ010000184.1"/>
</dbReference>
<keyword evidence="6" id="KW-0411">Iron-sulfur</keyword>
<keyword evidence="10" id="KW-0032">Aminotransferase</keyword>
<evidence type="ECO:0000256" key="8">
    <source>
        <dbReference type="RuleBase" id="RU004504"/>
    </source>
</evidence>
<dbReference type="PROSITE" id="PS00595">
    <property type="entry name" value="AA_TRANSFER_CLASS_5"/>
    <property type="match status" value="1"/>
</dbReference>
<dbReference type="EMBL" id="JAJCJQ010000184">
    <property type="protein sequence ID" value="MCB6962582.1"/>
    <property type="molecule type" value="Genomic_DNA"/>
</dbReference>
<gene>
    <name evidence="10" type="ORF">LIZ82_17135</name>
</gene>
<dbReference type="InterPro" id="IPR015421">
    <property type="entry name" value="PyrdxlP-dep_Trfase_major"/>
</dbReference>